<keyword evidence="2" id="KW-1185">Reference proteome</keyword>
<dbReference type="OrthoDB" id="8055321at2759"/>
<comment type="caution">
    <text evidence="1">The sequence shown here is derived from an EMBL/GenBank/DDBJ whole genome shotgun (WGS) entry which is preliminary data.</text>
</comment>
<protein>
    <submittedName>
        <fullName evidence="1">Uncharacterized protein</fullName>
    </submittedName>
</protein>
<organism evidence="1 2">
    <name type="scientific">Ramazzottius varieornatus</name>
    <name type="common">Water bear</name>
    <name type="synonym">Tardigrade</name>
    <dbReference type="NCBI Taxonomy" id="947166"/>
    <lineage>
        <taxon>Eukaryota</taxon>
        <taxon>Metazoa</taxon>
        <taxon>Ecdysozoa</taxon>
        <taxon>Tardigrada</taxon>
        <taxon>Eutardigrada</taxon>
        <taxon>Parachela</taxon>
        <taxon>Hypsibioidea</taxon>
        <taxon>Ramazzottiidae</taxon>
        <taxon>Ramazzottius</taxon>
    </lineage>
</organism>
<reference evidence="1 2" key="1">
    <citation type="journal article" date="2016" name="Nat. Commun.">
        <title>Extremotolerant tardigrade genome and improved radiotolerance of human cultured cells by tardigrade-unique protein.</title>
        <authorList>
            <person name="Hashimoto T."/>
            <person name="Horikawa D.D."/>
            <person name="Saito Y."/>
            <person name="Kuwahara H."/>
            <person name="Kozuka-Hata H."/>
            <person name="Shin-I T."/>
            <person name="Minakuchi Y."/>
            <person name="Ohishi K."/>
            <person name="Motoyama A."/>
            <person name="Aizu T."/>
            <person name="Enomoto A."/>
            <person name="Kondo K."/>
            <person name="Tanaka S."/>
            <person name="Hara Y."/>
            <person name="Koshikawa S."/>
            <person name="Sagara H."/>
            <person name="Miura T."/>
            <person name="Yokobori S."/>
            <person name="Miyagawa K."/>
            <person name="Suzuki Y."/>
            <person name="Kubo T."/>
            <person name="Oyama M."/>
            <person name="Kohara Y."/>
            <person name="Fujiyama A."/>
            <person name="Arakawa K."/>
            <person name="Katayama T."/>
            <person name="Toyoda A."/>
            <person name="Kunieda T."/>
        </authorList>
    </citation>
    <scope>NUCLEOTIDE SEQUENCE [LARGE SCALE GENOMIC DNA]</scope>
    <source>
        <strain evidence="1 2">YOKOZUNA-1</strain>
    </source>
</reference>
<evidence type="ECO:0000313" key="2">
    <source>
        <dbReference type="Proteomes" id="UP000186922"/>
    </source>
</evidence>
<name>A0A1D1VE41_RAMVA</name>
<dbReference type="Proteomes" id="UP000186922">
    <property type="component" value="Unassembled WGS sequence"/>
</dbReference>
<gene>
    <name evidence="1" type="primary">RvY_10844-1</name>
    <name evidence="1" type="synonym">RvY_10844.1</name>
    <name evidence="1" type="ORF">RvY_10844</name>
</gene>
<dbReference type="AlphaFoldDB" id="A0A1D1VE41"/>
<sequence>MSRESFEMVLSKIVGHKAFNLHGKTPQADPRLQLVICAYRFGSSGSSASVGNIARRFGVSEGFAPLDVSRLLSVEGSVFNWPAREERTTIKARTIRESGFPDCVGMLDGTLVLLKYKSTKDGEDYWSYKSRYGISAMVVCDDKREIRYMFIGICGSAHDI</sequence>
<accession>A0A1D1VE41</accession>
<evidence type="ECO:0000313" key="1">
    <source>
        <dbReference type="EMBL" id="GAU99909.1"/>
    </source>
</evidence>
<proteinExistence type="predicted"/>
<dbReference type="STRING" id="947166.A0A1D1VE41"/>
<dbReference type="EMBL" id="BDGG01000005">
    <property type="protein sequence ID" value="GAU99909.1"/>
    <property type="molecule type" value="Genomic_DNA"/>
</dbReference>